<proteinExistence type="predicted"/>
<evidence type="ECO:0000259" key="1">
    <source>
        <dbReference type="Pfam" id="PF02140"/>
    </source>
</evidence>
<sequence>MKISTFFFATIAQFRPSLAKESARIFIDEESFMNTDNTNFKLEEEYLNDQLAEIRDSRTKLIFDFPPSHHKRGEIVKNKINDQFERLENRLRNQTEKCFRDFNIVSIPESSDAYAGNQLTSGTMYNRFQSGVARKMAVYIRQVFSTGSQRCTKQQVILMRRLERLRLITLWHYCHKFDSTVAQCSWAYLDEKTNQPRVHPRNQTWIDQKFGRNTPFQQRAVVCDIDTGANDIEQTISCKDNKKLVINSAFFGRQNVHECLGDFQKGDFSVCEHEEDVKSSIASECENQANCTLTTDLIPEENKIFCEESENYLLVHYSCEE</sequence>
<protein>
    <submittedName>
        <fullName evidence="2">Oidioi.mRNA.OKI2018_I69.chr1.g1018.t1.cds</fullName>
    </submittedName>
</protein>
<dbReference type="InterPro" id="IPR000922">
    <property type="entry name" value="Lectin_gal-bd_dom"/>
</dbReference>
<gene>
    <name evidence="2" type="ORF">OKIOD_LOCUS9783</name>
</gene>
<dbReference type="Proteomes" id="UP001158576">
    <property type="component" value="Chromosome 1"/>
</dbReference>
<name>A0ABN7SLN0_OIKDI</name>
<dbReference type="EMBL" id="OU015566">
    <property type="protein sequence ID" value="CAG5103960.1"/>
    <property type="molecule type" value="Genomic_DNA"/>
</dbReference>
<keyword evidence="3" id="KW-1185">Reference proteome</keyword>
<dbReference type="Gene3D" id="2.60.120.740">
    <property type="match status" value="1"/>
</dbReference>
<dbReference type="InterPro" id="IPR043159">
    <property type="entry name" value="Lectin_gal-bd_sf"/>
</dbReference>
<evidence type="ECO:0000313" key="2">
    <source>
        <dbReference type="EMBL" id="CAG5103960.1"/>
    </source>
</evidence>
<feature type="domain" description="SUEL-type lectin" evidence="1">
    <location>
        <begin position="236"/>
        <end position="319"/>
    </location>
</feature>
<accession>A0ABN7SLN0</accession>
<reference evidence="2 3" key="1">
    <citation type="submission" date="2021-04" db="EMBL/GenBank/DDBJ databases">
        <authorList>
            <person name="Bliznina A."/>
        </authorList>
    </citation>
    <scope>NUCLEOTIDE SEQUENCE [LARGE SCALE GENOMIC DNA]</scope>
</reference>
<dbReference type="CDD" id="cd22823">
    <property type="entry name" value="Gal_Rha_Lectin"/>
    <property type="match status" value="1"/>
</dbReference>
<evidence type="ECO:0000313" key="3">
    <source>
        <dbReference type="Proteomes" id="UP001158576"/>
    </source>
</evidence>
<organism evidence="2 3">
    <name type="scientific">Oikopleura dioica</name>
    <name type="common">Tunicate</name>
    <dbReference type="NCBI Taxonomy" id="34765"/>
    <lineage>
        <taxon>Eukaryota</taxon>
        <taxon>Metazoa</taxon>
        <taxon>Chordata</taxon>
        <taxon>Tunicata</taxon>
        <taxon>Appendicularia</taxon>
        <taxon>Copelata</taxon>
        <taxon>Oikopleuridae</taxon>
        <taxon>Oikopleura</taxon>
    </lineage>
</organism>
<dbReference type="Pfam" id="PF02140">
    <property type="entry name" value="SUEL_Lectin"/>
    <property type="match status" value="1"/>
</dbReference>